<feature type="signal peptide" evidence="1">
    <location>
        <begin position="1"/>
        <end position="19"/>
    </location>
</feature>
<feature type="chain" id="PRO_5025464947" evidence="1">
    <location>
        <begin position="20"/>
        <end position="256"/>
    </location>
</feature>
<gene>
    <name evidence="2" type="ORF">CC80DRAFT_589739</name>
</gene>
<dbReference type="Proteomes" id="UP000800035">
    <property type="component" value="Unassembled WGS sequence"/>
</dbReference>
<name>A0A6A5UEN6_9PLEO</name>
<keyword evidence="1" id="KW-0732">Signal</keyword>
<evidence type="ECO:0000256" key="1">
    <source>
        <dbReference type="SAM" id="SignalP"/>
    </source>
</evidence>
<evidence type="ECO:0000313" key="3">
    <source>
        <dbReference type="Proteomes" id="UP000800035"/>
    </source>
</evidence>
<dbReference type="EMBL" id="ML976981">
    <property type="protein sequence ID" value="KAF1961356.1"/>
    <property type="molecule type" value="Genomic_DNA"/>
</dbReference>
<sequence>MHLLPTFLSAAAVFATIQASPFLDVLGGYSNGLKTRDLASHSCVDFVYGNTNIKLGQVCVTISNTEVTIKYPTLPAGKVYTDLHAYVSSSAITDPAQSKWPLTLGKGQCTITNGGVDASCTTPVIDEWRVCGKTLNIAAHASFGTPGGDGDTGWGNGPCIPGGRPQNCAKTFTVTTECKCSVVTTYAPYSTEVVYTVTKVVYETSKTICQTTKPPVTATSTCTKPGAGAVETVDGGPATPQGFTCTAPPSNFVCPV</sequence>
<protein>
    <submittedName>
        <fullName evidence="2">Uncharacterized protein</fullName>
    </submittedName>
</protein>
<organism evidence="2 3">
    <name type="scientific">Byssothecium circinans</name>
    <dbReference type="NCBI Taxonomy" id="147558"/>
    <lineage>
        <taxon>Eukaryota</taxon>
        <taxon>Fungi</taxon>
        <taxon>Dikarya</taxon>
        <taxon>Ascomycota</taxon>
        <taxon>Pezizomycotina</taxon>
        <taxon>Dothideomycetes</taxon>
        <taxon>Pleosporomycetidae</taxon>
        <taxon>Pleosporales</taxon>
        <taxon>Massarineae</taxon>
        <taxon>Massarinaceae</taxon>
        <taxon>Byssothecium</taxon>
    </lineage>
</organism>
<dbReference type="AlphaFoldDB" id="A0A6A5UEN6"/>
<proteinExistence type="predicted"/>
<evidence type="ECO:0000313" key="2">
    <source>
        <dbReference type="EMBL" id="KAF1961356.1"/>
    </source>
</evidence>
<accession>A0A6A5UEN6</accession>
<reference evidence="2" key="1">
    <citation type="journal article" date="2020" name="Stud. Mycol.">
        <title>101 Dothideomycetes genomes: a test case for predicting lifestyles and emergence of pathogens.</title>
        <authorList>
            <person name="Haridas S."/>
            <person name="Albert R."/>
            <person name="Binder M."/>
            <person name="Bloem J."/>
            <person name="Labutti K."/>
            <person name="Salamov A."/>
            <person name="Andreopoulos B."/>
            <person name="Baker S."/>
            <person name="Barry K."/>
            <person name="Bills G."/>
            <person name="Bluhm B."/>
            <person name="Cannon C."/>
            <person name="Castanera R."/>
            <person name="Culley D."/>
            <person name="Daum C."/>
            <person name="Ezra D."/>
            <person name="Gonzalez J."/>
            <person name="Henrissat B."/>
            <person name="Kuo A."/>
            <person name="Liang C."/>
            <person name="Lipzen A."/>
            <person name="Lutzoni F."/>
            <person name="Magnuson J."/>
            <person name="Mondo S."/>
            <person name="Nolan M."/>
            <person name="Ohm R."/>
            <person name="Pangilinan J."/>
            <person name="Park H.-J."/>
            <person name="Ramirez L."/>
            <person name="Alfaro M."/>
            <person name="Sun H."/>
            <person name="Tritt A."/>
            <person name="Yoshinaga Y."/>
            <person name="Zwiers L.-H."/>
            <person name="Turgeon B."/>
            <person name="Goodwin S."/>
            <person name="Spatafora J."/>
            <person name="Crous P."/>
            <person name="Grigoriev I."/>
        </authorList>
    </citation>
    <scope>NUCLEOTIDE SEQUENCE</scope>
    <source>
        <strain evidence="2">CBS 675.92</strain>
    </source>
</reference>
<keyword evidence="3" id="KW-1185">Reference proteome</keyword>
<dbReference type="OrthoDB" id="3789670at2759"/>